<dbReference type="InterPro" id="IPR025110">
    <property type="entry name" value="AMP-bd_C"/>
</dbReference>
<keyword evidence="3" id="KW-0436">Ligase</keyword>
<evidence type="ECO:0000313" key="4">
    <source>
        <dbReference type="Proteomes" id="UP000231901"/>
    </source>
</evidence>
<protein>
    <submittedName>
        <fullName evidence="3">Long-chain fatty acid--CoA ligase</fullName>
    </submittedName>
</protein>
<dbReference type="PANTHER" id="PTHR43767">
    <property type="entry name" value="LONG-CHAIN-FATTY-ACID--COA LIGASE"/>
    <property type="match status" value="1"/>
</dbReference>
<dbReference type="GO" id="GO:0016878">
    <property type="term" value="F:acid-thiol ligase activity"/>
    <property type="evidence" value="ECO:0007669"/>
    <property type="project" value="UniProtKB-ARBA"/>
</dbReference>
<dbReference type="Gene3D" id="3.30.300.30">
    <property type="match status" value="1"/>
</dbReference>
<name>A0A2K8QGH4_9GAMM</name>
<evidence type="ECO:0000259" key="2">
    <source>
        <dbReference type="Pfam" id="PF13193"/>
    </source>
</evidence>
<dbReference type="EMBL" id="CP025003">
    <property type="protein sequence ID" value="ATZ92606.1"/>
    <property type="molecule type" value="Genomic_DNA"/>
</dbReference>
<gene>
    <name evidence="3" type="ORF">CVE23_00580</name>
</gene>
<evidence type="ECO:0000259" key="1">
    <source>
        <dbReference type="Pfam" id="PF00501"/>
    </source>
</evidence>
<dbReference type="InterPro" id="IPR050237">
    <property type="entry name" value="ATP-dep_AMP-bd_enzyme"/>
</dbReference>
<dbReference type="InterPro" id="IPR020845">
    <property type="entry name" value="AMP-binding_CS"/>
</dbReference>
<reference evidence="4" key="1">
    <citation type="journal article" date="2018" name="Genome Announc.">
        <title>Complete genome sequence of a Dickeya fangzhongdai type strain causing bleeding canker of pear tree trunks.</title>
        <authorList>
            <person name="Zhao Y."/>
            <person name="Tian Y."/>
            <person name="Li X."/>
            <person name="Hu B."/>
        </authorList>
    </citation>
    <scope>NUCLEOTIDE SEQUENCE [LARGE SCALE GENOMIC DNA]</scope>
    <source>
        <strain evidence="4">DSM 101947</strain>
    </source>
</reference>
<sequence length="527" mass="59208">MTNITHLTTWLDRAAKEAVNKTAVIDTDREVSWFMLRLQARQLADHLRENGVEKGDRVIVCMPNSLTFVLYFWALQYLGAIFIPLNPDTKAGKLSWLVDNAGCRLLIADRALKEEIGIAQASEHWQQYNRHTRVCFSNDIAAVLAEEPYRISVERDRQVAGIDLDLACIIYTSGSTGHPKGVMLSRRNMITAAGSVASYLQLRGDDRIMSMIPMSFDYGLYQVIMSALAQCTLIVEPDFRRPLLSLQRMVTLRATVLPIVPTMLRLIAPLASRYNFGAIRTVTNTAAALHAGDIDQLHTIFPQARIYSMYGLTECHRCTYLPPEYLATHPQSVGIAIPNTELWVVDDNGQRHTRNATGELVIRGATVMCGYWRNEEKSAEKLRPGLLPGERVLYTGDICRLDEQGLLYFVGRRDEMLKSCGEKVSPKEVEAVLNRHPQVVQAVVLGVPHPIYGDEIIACVVTRGDLNEKALSRWSKTQMESHMVPRRFRLMSQLPLNHNGKINRSLLQEQLTADATAQVCPQPGLME</sequence>
<organism evidence="3 4">
    <name type="scientific">Dickeya fangzhongdai</name>
    <dbReference type="NCBI Taxonomy" id="1778540"/>
    <lineage>
        <taxon>Bacteria</taxon>
        <taxon>Pseudomonadati</taxon>
        <taxon>Pseudomonadota</taxon>
        <taxon>Gammaproteobacteria</taxon>
        <taxon>Enterobacterales</taxon>
        <taxon>Pectobacteriaceae</taxon>
        <taxon>Dickeya</taxon>
    </lineage>
</organism>
<dbReference type="Pfam" id="PF13193">
    <property type="entry name" value="AMP-binding_C"/>
    <property type="match status" value="1"/>
</dbReference>
<keyword evidence="4" id="KW-1185">Reference proteome</keyword>
<dbReference type="InterPro" id="IPR045851">
    <property type="entry name" value="AMP-bd_C_sf"/>
</dbReference>
<proteinExistence type="predicted"/>
<dbReference type="AlphaFoldDB" id="A0A2K8QGH4"/>
<accession>A0A2K8QGH4</accession>
<dbReference type="KEGG" id="dfn:CVE23_00580"/>
<dbReference type="PANTHER" id="PTHR43767:SF1">
    <property type="entry name" value="NONRIBOSOMAL PEPTIDE SYNTHASE PES1 (EUROFUNG)-RELATED"/>
    <property type="match status" value="1"/>
</dbReference>
<dbReference type="Proteomes" id="UP000231901">
    <property type="component" value="Chromosome"/>
</dbReference>
<feature type="domain" description="AMP-dependent synthetase/ligase" evidence="1">
    <location>
        <begin position="12"/>
        <end position="372"/>
    </location>
</feature>
<dbReference type="RefSeq" id="WP_100848662.1">
    <property type="nucleotide sequence ID" value="NZ_BMJF01000014.1"/>
</dbReference>
<feature type="domain" description="AMP-binding enzyme C-terminal" evidence="2">
    <location>
        <begin position="428"/>
        <end position="501"/>
    </location>
</feature>
<evidence type="ECO:0000313" key="3">
    <source>
        <dbReference type="EMBL" id="ATZ92606.1"/>
    </source>
</evidence>
<dbReference type="InterPro" id="IPR000873">
    <property type="entry name" value="AMP-dep_synth/lig_dom"/>
</dbReference>
<dbReference type="GeneID" id="66562838"/>
<dbReference type="Pfam" id="PF00501">
    <property type="entry name" value="AMP-binding"/>
    <property type="match status" value="1"/>
</dbReference>
<dbReference type="InterPro" id="IPR042099">
    <property type="entry name" value="ANL_N_sf"/>
</dbReference>
<dbReference type="Gene3D" id="3.40.50.12780">
    <property type="entry name" value="N-terminal domain of ligase-like"/>
    <property type="match status" value="1"/>
</dbReference>
<dbReference type="SUPFAM" id="SSF56801">
    <property type="entry name" value="Acetyl-CoA synthetase-like"/>
    <property type="match status" value="1"/>
</dbReference>
<dbReference type="PROSITE" id="PS00455">
    <property type="entry name" value="AMP_BINDING"/>
    <property type="match status" value="1"/>
</dbReference>